<keyword evidence="1" id="KW-0732">Signal</keyword>
<sequence length="221" mass="24678">MRMNKLTLIAGLLLAQAATVFGAEVNTLSPTEQAEGWQLLFDGKSLDNWRASDAPGTFSVKDGEIVVHGPRSHLFYLGPVANHDFRNFELRVDLKTYPKANSGVYFHTQWQEKGWPDKGYEVQVNNSHSDPSRTGGLWGIVDYSKVPVPDGQWLTMSIRVEGKHVVTRINGERIVDYTEEANPPRPEGLEQRLLASGTFALQGHDPGSETHFRNLKVKVLP</sequence>
<protein>
    <submittedName>
        <fullName evidence="3">DUF1080 domain-containing protein</fullName>
    </submittedName>
</protein>
<comment type="caution">
    <text evidence="3">The sequence shown here is derived from an EMBL/GenBank/DDBJ whole genome shotgun (WGS) entry which is preliminary data.</text>
</comment>
<dbReference type="Pfam" id="PF06439">
    <property type="entry name" value="3keto-disac_hyd"/>
    <property type="match status" value="1"/>
</dbReference>
<feature type="signal peptide" evidence="1">
    <location>
        <begin position="1"/>
        <end position="22"/>
    </location>
</feature>
<dbReference type="Proteomes" id="UP001500279">
    <property type="component" value="Unassembled WGS sequence"/>
</dbReference>
<dbReference type="InterPro" id="IPR013320">
    <property type="entry name" value="ConA-like_dom_sf"/>
</dbReference>
<organism evidence="3 4">
    <name type="scientific">Ideonella azotifigens</name>
    <dbReference type="NCBI Taxonomy" id="513160"/>
    <lineage>
        <taxon>Bacteria</taxon>
        <taxon>Pseudomonadati</taxon>
        <taxon>Pseudomonadota</taxon>
        <taxon>Betaproteobacteria</taxon>
        <taxon>Burkholderiales</taxon>
        <taxon>Sphaerotilaceae</taxon>
        <taxon>Ideonella</taxon>
    </lineage>
</organism>
<proteinExistence type="predicted"/>
<feature type="domain" description="3-keto-alpha-glucoside-1,2-lyase/3-keto-2-hydroxy-glucal hydratase" evidence="2">
    <location>
        <begin position="36"/>
        <end position="218"/>
    </location>
</feature>
<evidence type="ECO:0000313" key="4">
    <source>
        <dbReference type="Proteomes" id="UP001500279"/>
    </source>
</evidence>
<dbReference type="EMBL" id="BAAAEW010000026">
    <property type="protein sequence ID" value="GAA0760884.1"/>
    <property type="molecule type" value="Genomic_DNA"/>
</dbReference>
<feature type="chain" id="PRO_5045312648" evidence="1">
    <location>
        <begin position="23"/>
        <end position="221"/>
    </location>
</feature>
<dbReference type="Gene3D" id="2.60.120.560">
    <property type="entry name" value="Exo-inulinase, domain 1"/>
    <property type="match status" value="1"/>
</dbReference>
<gene>
    <name evidence="3" type="ORF">GCM10009107_43960</name>
</gene>
<reference evidence="4" key="1">
    <citation type="journal article" date="2019" name="Int. J. Syst. Evol. Microbiol.">
        <title>The Global Catalogue of Microorganisms (GCM) 10K type strain sequencing project: providing services to taxonomists for standard genome sequencing and annotation.</title>
        <authorList>
            <consortium name="The Broad Institute Genomics Platform"/>
            <consortium name="The Broad Institute Genome Sequencing Center for Infectious Disease"/>
            <person name="Wu L."/>
            <person name="Ma J."/>
        </authorList>
    </citation>
    <scope>NUCLEOTIDE SEQUENCE [LARGE SCALE GENOMIC DNA]</scope>
    <source>
        <strain evidence="4">JCM 15503</strain>
    </source>
</reference>
<evidence type="ECO:0000256" key="1">
    <source>
        <dbReference type="SAM" id="SignalP"/>
    </source>
</evidence>
<evidence type="ECO:0000259" key="2">
    <source>
        <dbReference type="Pfam" id="PF06439"/>
    </source>
</evidence>
<name>A0ABP3VNV1_9BURK</name>
<dbReference type="InterPro" id="IPR010496">
    <property type="entry name" value="AL/BT2_dom"/>
</dbReference>
<keyword evidence="4" id="KW-1185">Reference proteome</keyword>
<accession>A0ABP3VNV1</accession>
<evidence type="ECO:0000313" key="3">
    <source>
        <dbReference type="EMBL" id="GAA0760884.1"/>
    </source>
</evidence>
<dbReference type="SUPFAM" id="SSF49899">
    <property type="entry name" value="Concanavalin A-like lectins/glucanases"/>
    <property type="match status" value="1"/>
</dbReference>